<reference evidence="2 3" key="1">
    <citation type="submission" date="2020-08" db="EMBL/GenBank/DDBJ databases">
        <title>Genome public.</title>
        <authorList>
            <person name="Liu C."/>
            <person name="Sun Q."/>
        </authorList>
    </citation>
    <scope>NUCLEOTIDE SEQUENCE [LARGE SCALE GENOMIC DNA]</scope>
    <source>
        <strain evidence="2 3">3_YM_SP_D4_24.mj</strain>
    </source>
</reference>
<protein>
    <submittedName>
        <fullName evidence="2">Uncharacterized protein</fullName>
    </submittedName>
</protein>
<dbReference type="RefSeq" id="WP_022303203.1">
    <property type="nucleotide sequence ID" value="NZ_DAWEED010000001.1"/>
</dbReference>
<evidence type="ECO:0000313" key="2">
    <source>
        <dbReference type="EMBL" id="MBC8629168.1"/>
    </source>
</evidence>
<gene>
    <name evidence="2" type="ORF">H8712_11185</name>
</gene>
<keyword evidence="3" id="KW-1185">Reference proteome</keyword>
<feature type="transmembrane region" description="Helical" evidence="1">
    <location>
        <begin position="88"/>
        <end position="111"/>
    </location>
</feature>
<proteinExistence type="predicted"/>
<dbReference type="EMBL" id="JACRTP010000004">
    <property type="protein sequence ID" value="MBC8629168.1"/>
    <property type="molecule type" value="Genomic_DNA"/>
</dbReference>
<evidence type="ECO:0000256" key="1">
    <source>
        <dbReference type="SAM" id="Phobius"/>
    </source>
</evidence>
<keyword evidence="1" id="KW-0812">Transmembrane</keyword>
<accession>A0ABR7PCL1</accession>
<name>A0ABR7PCL1_9FIRM</name>
<comment type="caution">
    <text evidence="2">The sequence shown here is derived from an EMBL/GenBank/DDBJ whole genome shotgun (WGS) entry which is preliminary data.</text>
</comment>
<keyword evidence="1" id="KW-1133">Transmembrane helix</keyword>
<keyword evidence="1" id="KW-0472">Membrane</keyword>
<evidence type="ECO:0000313" key="3">
    <source>
        <dbReference type="Proteomes" id="UP000661649"/>
    </source>
</evidence>
<dbReference type="Proteomes" id="UP000661649">
    <property type="component" value="Unassembled WGS sequence"/>
</dbReference>
<feature type="transmembrane region" description="Helical" evidence="1">
    <location>
        <begin position="131"/>
        <end position="153"/>
    </location>
</feature>
<sequence>MKRYRLCNPFPSIEKEGSLSYGGNQNWSSSKTIRKCGCGVIAGTDLLLYLDLNKQRCRTKFFEEVQDSNGIIEREQYLKYVHKMRRDYLPLIPHFGMPGWVLVVGLNAYLAKYHTGLTASWGFGRKKLWNRMSAMLSHDIPVILSIGPNLPFFRKKEKLNLYQKNSMGSYLSSNKVSAHFVTVTEMDEEWMRVSSWGKEYYINKKEYIGYMTKYSNALFCNVCYIRKRK</sequence>
<organism evidence="2 3">
    <name type="scientific">Blautia stercoris</name>
    <dbReference type="NCBI Taxonomy" id="871664"/>
    <lineage>
        <taxon>Bacteria</taxon>
        <taxon>Bacillati</taxon>
        <taxon>Bacillota</taxon>
        <taxon>Clostridia</taxon>
        <taxon>Lachnospirales</taxon>
        <taxon>Lachnospiraceae</taxon>
        <taxon>Blautia</taxon>
    </lineage>
</organism>